<organism evidence="2 3">
    <name type="scientific">Prosthecobacter fluviatilis</name>
    <dbReference type="NCBI Taxonomy" id="445931"/>
    <lineage>
        <taxon>Bacteria</taxon>
        <taxon>Pseudomonadati</taxon>
        <taxon>Verrucomicrobiota</taxon>
        <taxon>Verrucomicrobiia</taxon>
        <taxon>Verrucomicrobiales</taxon>
        <taxon>Verrucomicrobiaceae</taxon>
        <taxon>Prosthecobacter</taxon>
    </lineage>
</organism>
<evidence type="ECO:0008006" key="4">
    <source>
        <dbReference type="Google" id="ProtNLM"/>
    </source>
</evidence>
<sequence length="65" mass="7004">MFPLYFSLITFAAGIPQGVFLGSVAARWLGLEGAWALLVIVPGGFLGIVLGYGQALLIRWLLGRR</sequence>
<name>A0ABW0KX49_9BACT</name>
<dbReference type="EMBL" id="JBHSMQ010000009">
    <property type="protein sequence ID" value="MFC5457313.1"/>
    <property type="molecule type" value="Genomic_DNA"/>
</dbReference>
<keyword evidence="1" id="KW-0812">Transmembrane</keyword>
<keyword evidence="1" id="KW-1133">Transmembrane helix</keyword>
<gene>
    <name evidence="2" type="ORF">ACFQDI_20760</name>
</gene>
<evidence type="ECO:0000313" key="2">
    <source>
        <dbReference type="EMBL" id="MFC5457313.1"/>
    </source>
</evidence>
<reference evidence="3" key="1">
    <citation type="journal article" date="2019" name="Int. J. Syst. Evol. Microbiol.">
        <title>The Global Catalogue of Microorganisms (GCM) 10K type strain sequencing project: providing services to taxonomists for standard genome sequencing and annotation.</title>
        <authorList>
            <consortium name="The Broad Institute Genomics Platform"/>
            <consortium name="The Broad Institute Genome Sequencing Center for Infectious Disease"/>
            <person name="Wu L."/>
            <person name="Ma J."/>
        </authorList>
    </citation>
    <scope>NUCLEOTIDE SEQUENCE [LARGE SCALE GENOMIC DNA]</scope>
    <source>
        <strain evidence="3">CGMCC 4.1469</strain>
    </source>
</reference>
<proteinExistence type="predicted"/>
<keyword evidence="1" id="KW-0472">Membrane</keyword>
<evidence type="ECO:0000313" key="3">
    <source>
        <dbReference type="Proteomes" id="UP001596052"/>
    </source>
</evidence>
<evidence type="ECO:0000256" key="1">
    <source>
        <dbReference type="SAM" id="Phobius"/>
    </source>
</evidence>
<dbReference type="Proteomes" id="UP001596052">
    <property type="component" value="Unassembled WGS sequence"/>
</dbReference>
<feature type="transmembrane region" description="Helical" evidence="1">
    <location>
        <begin position="37"/>
        <end position="62"/>
    </location>
</feature>
<comment type="caution">
    <text evidence="2">The sequence shown here is derived from an EMBL/GenBank/DDBJ whole genome shotgun (WGS) entry which is preliminary data.</text>
</comment>
<accession>A0ABW0KX49</accession>
<dbReference type="RefSeq" id="WP_377170474.1">
    <property type="nucleotide sequence ID" value="NZ_JBHSMQ010000009.1"/>
</dbReference>
<keyword evidence="3" id="KW-1185">Reference proteome</keyword>
<protein>
    <recommendedName>
        <fullName evidence="4">TVP38/TMEM64 family membrane protein</fullName>
    </recommendedName>
</protein>